<dbReference type="SUPFAM" id="SSF51316">
    <property type="entry name" value="Mss4-like"/>
    <property type="match status" value="2"/>
</dbReference>
<dbReference type="PANTHER" id="PTHR42354:SF1">
    <property type="entry name" value="C2H2-TYPE DOMAIN-CONTAINING PROTEIN"/>
    <property type="match status" value="1"/>
</dbReference>
<dbReference type="PROSITE" id="PS51891">
    <property type="entry name" value="CENP_V_GFA"/>
    <property type="match status" value="2"/>
</dbReference>
<keyword evidence="2" id="KW-0479">Metal-binding</keyword>
<evidence type="ECO:0000256" key="3">
    <source>
        <dbReference type="ARBA" id="ARBA00022833"/>
    </source>
</evidence>
<keyword evidence="7" id="KW-1185">Reference proteome</keyword>
<dbReference type="Proteomes" id="UP000799772">
    <property type="component" value="Unassembled WGS sequence"/>
</dbReference>
<feature type="domain" description="CENP-V/GFA" evidence="5">
    <location>
        <begin position="165"/>
        <end position="294"/>
    </location>
</feature>
<gene>
    <name evidence="6" type="ORF">NA57DRAFT_77200</name>
</gene>
<sequence>MASEGGEKLDFRCHCGNASFTYTLPSKAFPLKASICHCEDCRHSSGQMFNTYAVIPIEQRPDFSHLTAYPSSKNLTRFFCSKCGASVGNFEPHEWEFASGMFDRTAGLLNRLQMFVESTKDGGTSLWLPKDVYGRKNEGRDSEDMTDEELVIFRRGRRQSMSDMLRGRCHCGAVAFYVPRPRLSLEEEEKRGGDRYVAGLCACDSCRLCTGFEFSAWTAVRPEDILTTEGRQFDVNDPALVHYTSSPGAHRSFCKTCGAKVLFRKDSRDPQIYDINVGLFRGSGARLDDWLMWEDTVYFKEDAKDPELEKNLKKTFIIATLVSTIINCFGSAHGLYDRLQQKKTDTKQDAEIKKLQEEIKKKDQRVQEVSSQNGDRRNGGRDPDRDNLERSLTRSGAAIQSAYNADYDRLGQRFAMGDIIAQNELQAQVIQLQQTVISILEEAVYSGRQPSRADMATLFKASEAAREGSIQALNHQYQRLLENNPKQRALSLPPAASVHGSIRALPAPTPSRHGSIRSLRTSSLAGDPTPLYCRYSVALQDDSNRPLSSGFAPGGSCKCEACGIFIPIEPQRAWQIYKEDPNVRHGERTYHILNRFMIKCHRANGEFACVLCSRFRSVDTIWEDIRAFAKHVSRAHDPAELNKEIDIKEVT</sequence>
<evidence type="ECO:0000259" key="5">
    <source>
        <dbReference type="PROSITE" id="PS51891"/>
    </source>
</evidence>
<evidence type="ECO:0000256" key="4">
    <source>
        <dbReference type="SAM" id="MobiDB-lite"/>
    </source>
</evidence>
<comment type="caution">
    <text evidence="6">The sequence shown here is derived from an EMBL/GenBank/DDBJ whole genome shotgun (WGS) entry which is preliminary data.</text>
</comment>
<feature type="compositionally biased region" description="Basic and acidic residues" evidence="4">
    <location>
        <begin position="374"/>
        <end position="392"/>
    </location>
</feature>
<evidence type="ECO:0000256" key="1">
    <source>
        <dbReference type="ARBA" id="ARBA00005495"/>
    </source>
</evidence>
<reference evidence="6" key="1">
    <citation type="journal article" date="2020" name="Stud. Mycol.">
        <title>101 Dothideomycetes genomes: a test case for predicting lifestyles and emergence of pathogens.</title>
        <authorList>
            <person name="Haridas S."/>
            <person name="Albert R."/>
            <person name="Binder M."/>
            <person name="Bloem J."/>
            <person name="Labutti K."/>
            <person name="Salamov A."/>
            <person name="Andreopoulos B."/>
            <person name="Baker S."/>
            <person name="Barry K."/>
            <person name="Bills G."/>
            <person name="Bluhm B."/>
            <person name="Cannon C."/>
            <person name="Castanera R."/>
            <person name="Culley D."/>
            <person name="Daum C."/>
            <person name="Ezra D."/>
            <person name="Gonzalez J."/>
            <person name="Henrissat B."/>
            <person name="Kuo A."/>
            <person name="Liang C."/>
            <person name="Lipzen A."/>
            <person name="Lutzoni F."/>
            <person name="Magnuson J."/>
            <person name="Mondo S."/>
            <person name="Nolan M."/>
            <person name="Ohm R."/>
            <person name="Pangilinan J."/>
            <person name="Park H.-J."/>
            <person name="Ramirez L."/>
            <person name="Alfaro M."/>
            <person name="Sun H."/>
            <person name="Tritt A."/>
            <person name="Yoshinaga Y."/>
            <person name="Zwiers L.-H."/>
            <person name="Turgeon B."/>
            <person name="Goodwin S."/>
            <person name="Spatafora J."/>
            <person name="Crous P."/>
            <person name="Grigoriev I."/>
        </authorList>
    </citation>
    <scope>NUCLEOTIDE SEQUENCE</scope>
    <source>
        <strain evidence="6">CBS 133067</strain>
    </source>
</reference>
<dbReference type="EMBL" id="ML978127">
    <property type="protein sequence ID" value="KAF2098408.1"/>
    <property type="molecule type" value="Genomic_DNA"/>
</dbReference>
<evidence type="ECO:0000256" key="2">
    <source>
        <dbReference type="ARBA" id="ARBA00022723"/>
    </source>
</evidence>
<dbReference type="GO" id="GO:0016846">
    <property type="term" value="F:carbon-sulfur lyase activity"/>
    <property type="evidence" value="ECO:0007669"/>
    <property type="project" value="InterPro"/>
</dbReference>
<dbReference type="InterPro" id="IPR006913">
    <property type="entry name" value="CENP-V/GFA"/>
</dbReference>
<accession>A0A9P4IFJ8</accession>
<dbReference type="Gene3D" id="3.90.1590.10">
    <property type="entry name" value="glutathione-dependent formaldehyde- activating enzyme (gfa)"/>
    <property type="match status" value="2"/>
</dbReference>
<dbReference type="Pfam" id="PF04828">
    <property type="entry name" value="GFA"/>
    <property type="match status" value="2"/>
</dbReference>
<dbReference type="AlphaFoldDB" id="A0A9P4IFJ8"/>
<feature type="domain" description="CENP-V/GFA" evidence="5">
    <location>
        <begin position="3"/>
        <end position="121"/>
    </location>
</feature>
<proteinExistence type="inferred from homology"/>
<dbReference type="GO" id="GO:0046872">
    <property type="term" value="F:metal ion binding"/>
    <property type="evidence" value="ECO:0007669"/>
    <property type="project" value="UniProtKB-KW"/>
</dbReference>
<comment type="similarity">
    <text evidence="1">Belongs to the Gfa family.</text>
</comment>
<name>A0A9P4IFJ8_9PEZI</name>
<organism evidence="6 7">
    <name type="scientific">Rhizodiscina lignyota</name>
    <dbReference type="NCBI Taxonomy" id="1504668"/>
    <lineage>
        <taxon>Eukaryota</taxon>
        <taxon>Fungi</taxon>
        <taxon>Dikarya</taxon>
        <taxon>Ascomycota</taxon>
        <taxon>Pezizomycotina</taxon>
        <taxon>Dothideomycetes</taxon>
        <taxon>Pleosporomycetidae</taxon>
        <taxon>Aulographales</taxon>
        <taxon>Rhizodiscinaceae</taxon>
        <taxon>Rhizodiscina</taxon>
    </lineage>
</organism>
<feature type="region of interest" description="Disordered" evidence="4">
    <location>
        <begin position="361"/>
        <end position="392"/>
    </location>
</feature>
<protein>
    <recommendedName>
        <fullName evidence="5">CENP-V/GFA domain-containing protein</fullName>
    </recommendedName>
</protein>
<evidence type="ECO:0000313" key="7">
    <source>
        <dbReference type="Proteomes" id="UP000799772"/>
    </source>
</evidence>
<dbReference type="InterPro" id="IPR011057">
    <property type="entry name" value="Mss4-like_sf"/>
</dbReference>
<dbReference type="PANTHER" id="PTHR42354">
    <property type="entry name" value="C2H2-TYPE DOMAIN-CONTAINING PROTEIN"/>
    <property type="match status" value="1"/>
</dbReference>
<dbReference type="OrthoDB" id="5309037at2759"/>
<evidence type="ECO:0000313" key="6">
    <source>
        <dbReference type="EMBL" id="KAF2098408.1"/>
    </source>
</evidence>
<keyword evidence="3" id="KW-0862">Zinc</keyword>